<dbReference type="FunFam" id="3.40.50.720:FF:000084">
    <property type="entry name" value="Short-chain dehydrogenase reductase"/>
    <property type="match status" value="1"/>
</dbReference>
<evidence type="ECO:0000256" key="1">
    <source>
        <dbReference type="ARBA" id="ARBA00006484"/>
    </source>
</evidence>
<dbReference type="PRINTS" id="PR00081">
    <property type="entry name" value="GDHRDH"/>
</dbReference>
<dbReference type="PRINTS" id="PR00080">
    <property type="entry name" value="SDRFAMILY"/>
</dbReference>
<evidence type="ECO:0000313" key="3">
    <source>
        <dbReference type="EMBL" id="KGA19402.1"/>
    </source>
</evidence>
<dbReference type="SUPFAM" id="SSF51735">
    <property type="entry name" value="NAD(P)-binding Rossmann-fold domains"/>
    <property type="match status" value="1"/>
</dbReference>
<name>A0A094Q7N7_9ZZZZ</name>
<dbReference type="Pfam" id="PF00106">
    <property type="entry name" value="adh_short"/>
    <property type="match status" value="1"/>
</dbReference>
<dbReference type="GO" id="GO:0016616">
    <property type="term" value="F:oxidoreductase activity, acting on the CH-OH group of donors, NAD or NADP as acceptor"/>
    <property type="evidence" value="ECO:0007669"/>
    <property type="project" value="TreeGrafter"/>
</dbReference>
<gene>
    <name evidence="3" type="ORF">GM51_6730</name>
</gene>
<evidence type="ECO:0000256" key="2">
    <source>
        <dbReference type="ARBA" id="ARBA00023002"/>
    </source>
</evidence>
<dbReference type="InterPro" id="IPR002347">
    <property type="entry name" value="SDR_fam"/>
</dbReference>
<comment type="similarity">
    <text evidence="1">Belongs to the short-chain dehydrogenases/reductases (SDR) family.</text>
</comment>
<comment type="caution">
    <text evidence="3">The sequence shown here is derived from an EMBL/GenBank/DDBJ whole genome shotgun (WGS) entry which is preliminary data.</text>
</comment>
<dbReference type="InterPro" id="IPR036291">
    <property type="entry name" value="NAD(P)-bd_dom_sf"/>
</dbReference>
<keyword evidence="2" id="KW-0560">Oxidoreductase</keyword>
<organism evidence="3">
    <name type="scientific">freshwater metagenome</name>
    <dbReference type="NCBI Taxonomy" id="449393"/>
    <lineage>
        <taxon>unclassified sequences</taxon>
        <taxon>metagenomes</taxon>
        <taxon>ecological metagenomes</taxon>
    </lineage>
</organism>
<sequence length="273" mass="28948">MGKYMERQSLSGRVAVVTGGAGILGTECVEALADSGASVAVVDISLERALETADRISQQYDAAVIGVQCDVSHKDSVTQMVSHVEQSLGPIDILHNNAASKSASLENFFNPLEKFSLETWREVMAVNLDGLFLVAQAVGVKMAERGRGSIIQTASIYGGTMGPDQRIYEGSEYEGRAINTPPVYSASKAGVHGLTLYLATYWARAGVRVNTLTPGGIGSGQNGVFNDRYSNRVPMGRMAQAHEVASGMLFLASDSASYVTGQNLFVDGGLSAW</sequence>
<dbReference type="PANTHER" id="PTHR42760">
    <property type="entry name" value="SHORT-CHAIN DEHYDROGENASES/REDUCTASES FAMILY MEMBER"/>
    <property type="match status" value="1"/>
</dbReference>
<dbReference type="Gene3D" id="3.40.50.720">
    <property type="entry name" value="NAD(P)-binding Rossmann-like Domain"/>
    <property type="match status" value="1"/>
</dbReference>
<accession>A0A094Q7N7</accession>
<protein>
    <submittedName>
        <fullName evidence="3">Short chain dehydrogenase</fullName>
    </submittedName>
</protein>
<reference evidence="3" key="1">
    <citation type="submission" date="2014-06" db="EMBL/GenBank/DDBJ databases">
        <title>Key roles for freshwater Actinobacteria revealed by deep metagenomic sequencing.</title>
        <authorList>
            <person name="Ghai R."/>
            <person name="Mizuno C.M."/>
            <person name="Picazo A."/>
            <person name="Camacho A."/>
            <person name="Rodriguez-Valera F."/>
        </authorList>
    </citation>
    <scope>NUCLEOTIDE SEQUENCE</scope>
</reference>
<proteinExistence type="inferred from homology"/>
<dbReference type="Pfam" id="PF13561">
    <property type="entry name" value="adh_short_C2"/>
    <property type="match status" value="1"/>
</dbReference>
<dbReference type="PANTHER" id="PTHR42760:SF133">
    <property type="entry name" value="3-OXOACYL-[ACYL-CARRIER-PROTEIN] REDUCTASE"/>
    <property type="match status" value="1"/>
</dbReference>
<dbReference type="EMBL" id="JNSL01000031">
    <property type="protein sequence ID" value="KGA19402.1"/>
    <property type="molecule type" value="Genomic_DNA"/>
</dbReference>
<dbReference type="AlphaFoldDB" id="A0A094Q7N7"/>